<name>A0ABU5H2H2_9BACT</name>
<evidence type="ECO:0000256" key="1">
    <source>
        <dbReference type="SAM" id="MobiDB-lite"/>
    </source>
</evidence>
<feature type="compositionally biased region" description="Basic and acidic residues" evidence="1">
    <location>
        <begin position="29"/>
        <end position="40"/>
    </location>
</feature>
<dbReference type="Proteomes" id="UP001291309">
    <property type="component" value="Unassembled WGS sequence"/>
</dbReference>
<evidence type="ECO:0000313" key="2">
    <source>
        <dbReference type="EMBL" id="MDY7227516.1"/>
    </source>
</evidence>
<comment type="caution">
    <text evidence="2">The sequence shown here is derived from an EMBL/GenBank/DDBJ whole genome shotgun (WGS) entry which is preliminary data.</text>
</comment>
<feature type="region of interest" description="Disordered" evidence="1">
    <location>
        <begin position="1"/>
        <end position="82"/>
    </location>
</feature>
<evidence type="ECO:0000313" key="3">
    <source>
        <dbReference type="Proteomes" id="UP001291309"/>
    </source>
</evidence>
<accession>A0ABU5H2H2</accession>
<dbReference type="EMBL" id="JAXIVS010000004">
    <property type="protein sequence ID" value="MDY7227516.1"/>
    <property type="molecule type" value="Genomic_DNA"/>
</dbReference>
<proteinExistence type="predicted"/>
<sequence length="156" mass="16767">MSRLKLDSAPALRISIPRSTVEPKAAPQRQEKPQRADRFETGTNKLSGRRAEGDVFERSGKADRGAKSAPGPVGSRPLPKTLEPLAGALDDIAKKLAGDSTLDSKDKLKAAIKDAVDKLGLSEQDARKAYREVKHAVRYYKGSDPDFGATGGLNVK</sequence>
<feature type="compositionally biased region" description="Basic and acidic residues" evidence="1">
    <location>
        <begin position="49"/>
        <end position="66"/>
    </location>
</feature>
<dbReference type="RefSeq" id="WP_321546237.1">
    <property type="nucleotide sequence ID" value="NZ_JAXIVS010000004.1"/>
</dbReference>
<organism evidence="2 3">
    <name type="scientific">Hyalangium rubrum</name>
    <dbReference type="NCBI Taxonomy" id="3103134"/>
    <lineage>
        <taxon>Bacteria</taxon>
        <taxon>Pseudomonadati</taxon>
        <taxon>Myxococcota</taxon>
        <taxon>Myxococcia</taxon>
        <taxon>Myxococcales</taxon>
        <taxon>Cystobacterineae</taxon>
        <taxon>Archangiaceae</taxon>
        <taxon>Hyalangium</taxon>
    </lineage>
</organism>
<keyword evidence="3" id="KW-1185">Reference proteome</keyword>
<gene>
    <name evidence="2" type="ORF">SYV04_13975</name>
</gene>
<reference evidence="2 3" key="1">
    <citation type="submission" date="2023-12" db="EMBL/GenBank/DDBJ databases">
        <title>the genome sequence of Hyalangium sp. s54d21.</title>
        <authorList>
            <person name="Zhang X."/>
        </authorList>
    </citation>
    <scope>NUCLEOTIDE SEQUENCE [LARGE SCALE GENOMIC DNA]</scope>
    <source>
        <strain evidence="3">s54d21</strain>
    </source>
</reference>
<protein>
    <submittedName>
        <fullName evidence="2">Uncharacterized protein</fullName>
    </submittedName>
</protein>